<keyword evidence="5" id="KW-1185">Reference proteome</keyword>
<evidence type="ECO:0000256" key="2">
    <source>
        <dbReference type="SAM" id="MobiDB-lite"/>
    </source>
</evidence>
<dbReference type="InParanoid" id="A0A409YSJ1"/>
<name>A0A409YSJ1_9AGAR</name>
<feature type="compositionally biased region" description="Pro residues" evidence="2">
    <location>
        <begin position="78"/>
        <end position="89"/>
    </location>
</feature>
<comment type="caution">
    <text evidence="4">The sequence shown here is derived from an EMBL/GenBank/DDBJ whole genome shotgun (WGS) entry which is preliminary data.</text>
</comment>
<dbReference type="Proteomes" id="UP000284706">
    <property type="component" value="Unassembled WGS sequence"/>
</dbReference>
<organism evidence="4 5">
    <name type="scientific">Gymnopilus dilepis</name>
    <dbReference type="NCBI Taxonomy" id="231916"/>
    <lineage>
        <taxon>Eukaryota</taxon>
        <taxon>Fungi</taxon>
        <taxon>Dikarya</taxon>
        <taxon>Basidiomycota</taxon>
        <taxon>Agaricomycotina</taxon>
        <taxon>Agaricomycetes</taxon>
        <taxon>Agaricomycetidae</taxon>
        <taxon>Agaricales</taxon>
        <taxon>Agaricineae</taxon>
        <taxon>Hymenogastraceae</taxon>
        <taxon>Gymnopilus</taxon>
    </lineage>
</organism>
<dbReference type="Pfam" id="PF03556">
    <property type="entry name" value="Cullin_binding"/>
    <property type="match status" value="1"/>
</dbReference>
<feature type="region of interest" description="Disordered" evidence="2">
    <location>
        <begin position="65"/>
        <end position="96"/>
    </location>
</feature>
<gene>
    <name evidence="4" type="ORF">CVT26_005717</name>
</gene>
<evidence type="ECO:0000313" key="4">
    <source>
        <dbReference type="EMBL" id="PPR05995.1"/>
    </source>
</evidence>
<reference evidence="4 5" key="1">
    <citation type="journal article" date="2018" name="Evol. Lett.">
        <title>Horizontal gene cluster transfer increased hallucinogenic mushroom diversity.</title>
        <authorList>
            <person name="Reynolds H.T."/>
            <person name="Vijayakumar V."/>
            <person name="Gluck-Thaler E."/>
            <person name="Korotkin H.B."/>
            <person name="Matheny P.B."/>
            <person name="Slot J.C."/>
        </authorList>
    </citation>
    <scope>NUCLEOTIDE SEQUENCE [LARGE SCALE GENOMIC DNA]</scope>
    <source>
        <strain evidence="4 5">SRW20</strain>
    </source>
</reference>
<dbReference type="GO" id="GO:0031624">
    <property type="term" value="F:ubiquitin conjugating enzyme binding"/>
    <property type="evidence" value="ECO:0007669"/>
    <property type="project" value="TreeGrafter"/>
</dbReference>
<dbReference type="Gene3D" id="1.10.238.10">
    <property type="entry name" value="EF-hand"/>
    <property type="match status" value="1"/>
</dbReference>
<dbReference type="InterPro" id="IPR014764">
    <property type="entry name" value="DCN-prot"/>
</dbReference>
<dbReference type="InterPro" id="IPR005176">
    <property type="entry name" value="PONY_dom"/>
</dbReference>
<dbReference type="GO" id="GO:0045116">
    <property type="term" value="P:protein neddylation"/>
    <property type="evidence" value="ECO:0007669"/>
    <property type="project" value="TreeGrafter"/>
</dbReference>
<dbReference type="STRING" id="231916.A0A409YSJ1"/>
<feature type="domain" description="DCUN1" evidence="3">
    <location>
        <begin position="99"/>
        <end position="301"/>
    </location>
</feature>
<dbReference type="InterPro" id="IPR042460">
    <property type="entry name" value="DCN1-like_PONY"/>
</dbReference>
<protein>
    <recommendedName>
        <fullName evidence="1">Defective in cullin neddylation protein</fullName>
    </recommendedName>
</protein>
<dbReference type="GO" id="GO:0000151">
    <property type="term" value="C:ubiquitin ligase complex"/>
    <property type="evidence" value="ECO:0007669"/>
    <property type="project" value="TreeGrafter"/>
</dbReference>
<sequence>MPLLQSPVCNPAGVPIIEYDYVKNLHSDDGPTPIRKTSPIKASRALLLRVVCSQPNLGRQEIASNHVPTNHQNHQPVVEPPSNPPPPPAKKSNTKYETFTPQRASELFKKYADNDDADVIGPEGFEQLCTDANMPLDGPRPIIFAWQMGAKDMAKVTKDEWTKGTSQLKISSVPQIELAISELDDLLIQGKAPVRAAPKNQEYDRSSYFSYSADVKSGFSKLYSYAFALAKPEASRNIDMEYPIMKEIIDFINEKGTYKATNKDLWTMMLEFCETVTPNLQGYDPDAAWPTLLDDFVAWKTASPDTEQTAN</sequence>
<comment type="function">
    <text evidence="1">Neddylation of cullins play an essential role in the regulation of SCF-type complexes activity.</text>
</comment>
<evidence type="ECO:0000259" key="3">
    <source>
        <dbReference type="PROSITE" id="PS51229"/>
    </source>
</evidence>
<dbReference type="GO" id="GO:0032182">
    <property type="term" value="F:ubiquitin-like protein binding"/>
    <property type="evidence" value="ECO:0007669"/>
    <property type="project" value="TreeGrafter"/>
</dbReference>
<dbReference type="EMBL" id="NHYE01000390">
    <property type="protein sequence ID" value="PPR05995.1"/>
    <property type="molecule type" value="Genomic_DNA"/>
</dbReference>
<dbReference type="PROSITE" id="PS51229">
    <property type="entry name" value="DCUN1"/>
    <property type="match status" value="1"/>
</dbReference>
<accession>A0A409YSJ1</accession>
<dbReference type="PANTHER" id="PTHR12281:SF12">
    <property type="entry name" value="DEFECTIVE IN CULLIN NEDDYLATION PROTEIN"/>
    <property type="match status" value="1"/>
</dbReference>
<proteinExistence type="predicted"/>
<evidence type="ECO:0000313" key="5">
    <source>
        <dbReference type="Proteomes" id="UP000284706"/>
    </source>
</evidence>
<dbReference type="GO" id="GO:0097602">
    <property type="term" value="F:cullin family protein binding"/>
    <property type="evidence" value="ECO:0007669"/>
    <property type="project" value="TreeGrafter"/>
</dbReference>
<feature type="compositionally biased region" description="Polar residues" evidence="2">
    <location>
        <begin position="65"/>
        <end position="75"/>
    </location>
</feature>
<dbReference type="OrthoDB" id="27198at2759"/>
<dbReference type="PANTHER" id="PTHR12281">
    <property type="entry name" value="RP42 RELATED"/>
    <property type="match status" value="1"/>
</dbReference>
<dbReference type="Gene3D" id="1.10.238.200">
    <property type="entry name" value="Cullin, PONY binding domain"/>
    <property type="match status" value="1"/>
</dbReference>
<dbReference type="AlphaFoldDB" id="A0A409YSJ1"/>
<evidence type="ECO:0000256" key="1">
    <source>
        <dbReference type="RuleBase" id="RU410713"/>
    </source>
</evidence>